<dbReference type="EMBL" id="LPHD01000143">
    <property type="protein sequence ID" value="KWA78465.1"/>
    <property type="molecule type" value="Genomic_DNA"/>
</dbReference>
<evidence type="ECO:0008006" key="6">
    <source>
        <dbReference type="Google" id="ProtNLM"/>
    </source>
</evidence>
<comment type="caution">
    <text evidence="2">The sequence shown here is derived from an EMBL/GenBank/DDBJ whole genome shotgun (WGS) entry which is preliminary data.</text>
</comment>
<sequence>MKGARLAALLCASAFALAGCGSGDGPTPGTTAAFDDAIRVALSKVDLSSTLIVVTADHDHTMTTVKRP</sequence>
<keyword evidence="1" id="KW-0732">Signal</keyword>
<feature type="chain" id="PRO_5014528924" description="Alkaline phosphatase" evidence="1">
    <location>
        <begin position="19"/>
        <end position="68"/>
    </location>
</feature>
<dbReference type="RefSeq" id="WP_045565018.1">
    <property type="nucleotide sequence ID" value="NZ_CM003772.1"/>
</dbReference>
<feature type="signal peptide" evidence="1">
    <location>
        <begin position="1"/>
        <end position="18"/>
    </location>
</feature>
<gene>
    <name evidence="3" type="ORF">WK57_29380</name>
    <name evidence="2" type="ORF">WL29_32860</name>
</gene>
<evidence type="ECO:0000313" key="2">
    <source>
        <dbReference type="EMBL" id="KWA78465.1"/>
    </source>
</evidence>
<name>A0A105BR86_9BURK</name>
<evidence type="ECO:0000313" key="4">
    <source>
        <dbReference type="Proteomes" id="UP000060630"/>
    </source>
</evidence>
<accession>A0A105BR86</accession>
<dbReference type="Proteomes" id="UP000060630">
    <property type="component" value="Unassembled WGS sequence"/>
</dbReference>
<reference evidence="3 5" key="2">
    <citation type="submission" date="2015-11" db="EMBL/GenBank/DDBJ databases">
        <authorList>
            <person name="Sahl J."/>
            <person name="Wagner D."/>
            <person name="Keim P."/>
        </authorList>
    </citation>
    <scope>NUCLEOTIDE SEQUENCE [LARGE SCALE GENOMIC DNA]</scope>
    <source>
        <strain evidence="3 5">MSMB1157</strain>
    </source>
</reference>
<dbReference type="PROSITE" id="PS51257">
    <property type="entry name" value="PROKAR_LIPOPROTEIN"/>
    <property type="match status" value="1"/>
</dbReference>
<proteinExistence type="predicted"/>
<evidence type="ECO:0000313" key="3">
    <source>
        <dbReference type="EMBL" id="KWZ53111.1"/>
    </source>
</evidence>
<dbReference type="Proteomes" id="UP000070119">
    <property type="component" value="Chromosome 2"/>
</dbReference>
<dbReference type="AlphaFoldDB" id="A0A105BR86"/>
<evidence type="ECO:0000313" key="5">
    <source>
        <dbReference type="Proteomes" id="UP000070119"/>
    </source>
</evidence>
<reference evidence="2 4" key="1">
    <citation type="submission" date="2015-11" db="EMBL/GenBank/DDBJ databases">
        <title>Expanding the genomic diversity of Burkholderia species for the development of highly accurate diagnostics.</title>
        <authorList>
            <person name="Sahl J."/>
            <person name="Keim P."/>
            <person name="Wagner D."/>
        </authorList>
    </citation>
    <scope>NUCLEOTIDE SEQUENCE [LARGE SCALE GENOMIC DNA]</scope>
    <source>
        <strain evidence="2 4">MSMB2087WGS</strain>
    </source>
</reference>
<dbReference type="Gene3D" id="3.40.720.10">
    <property type="entry name" value="Alkaline Phosphatase, subunit A"/>
    <property type="match status" value="1"/>
</dbReference>
<dbReference type="EMBL" id="LNJU01000005">
    <property type="protein sequence ID" value="KWZ53111.1"/>
    <property type="molecule type" value="Genomic_DNA"/>
</dbReference>
<evidence type="ECO:0000256" key="1">
    <source>
        <dbReference type="SAM" id="SignalP"/>
    </source>
</evidence>
<dbReference type="SUPFAM" id="SSF53649">
    <property type="entry name" value="Alkaline phosphatase-like"/>
    <property type="match status" value="1"/>
</dbReference>
<protein>
    <recommendedName>
        <fullName evidence="6">Alkaline phosphatase</fullName>
    </recommendedName>
</protein>
<dbReference type="InterPro" id="IPR017850">
    <property type="entry name" value="Alkaline_phosphatase_core_sf"/>
</dbReference>
<organism evidence="2 4">
    <name type="scientific">Burkholderia ubonensis</name>
    <dbReference type="NCBI Taxonomy" id="101571"/>
    <lineage>
        <taxon>Bacteria</taxon>
        <taxon>Pseudomonadati</taxon>
        <taxon>Pseudomonadota</taxon>
        <taxon>Betaproteobacteria</taxon>
        <taxon>Burkholderiales</taxon>
        <taxon>Burkholderiaceae</taxon>
        <taxon>Burkholderia</taxon>
        <taxon>Burkholderia cepacia complex</taxon>
    </lineage>
</organism>